<feature type="transmembrane region" description="Helical" evidence="12">
    <location>
        <begin position="171"/>
        <end position="192"/>
    </location>
</feature>
<dbReference type="InterPro" id="IPR023051">
    <property type="entry name" value="Kup"/>
</dbReference>
<comment type="similarity">
    <text evidence="2 12">Belongs to the HAK/KUP transporter (TC 2.A.72) family.</text>
</comment>
<feature type="transmembrane region" description="Helical" evidence="12">
    <location>
        <begin position="344"/>
        <end position="364"/>
    </location>
</feature>
<keyword evidence="11 12" id="KW-0472">Membrane</keyword>
<feature type="transmembrane region" description="Helical" evidence="12">
    <location>
        <begin position="212"/>
        <end position="232"/>
    </location>
</feature>
<evidence type="ECO:0000259" key="13">
    <source>
        <dbReference type="Pfam" id="PF02705"/>
    </source>
</evidence>
<evidence type="ECO:0000256" key="4">
    <source>
        <dbReference type="ARBA" id="ARBA00022475"/>
    </source>
</evidence>
<comment type="function">
    <text evidence="12">Transport of potassium into the cell. Likely operates as a K(+):H(+) symporter.</text>
</comment>
<dbReference type="Proteomes" id="UP000192923">
    <property type="component" value="Unassembled WGS sequence"/>
</dbReference>
<evidence type="ECO:0000256" key="3">
    <source>
        <dbReference type="ARBA" id="ARBA00022448"/>
    </source>
</evidence>
<dbReference type="InterPro" id="IPR053952">
    <property type="entry name" value="K_trans_C"/>
</dbReference>
<name>A0A1Y6CY49_9GAMM</name>
<reference evidence="15 16" key="1">
    <citation type="submission" date="2016-12" db="EMBL/GenBank/DDBJ databases">
        <authorList>
            <person name="Song W.-J."/>
            <person name="Kurnit D.M."/>
        </authorList>
    </citation>
    <scope>NUCLEOTIDE SEQUENCE [LARGE SCALE GENOMIC DNA]</scope>
    <source>
        <strain evidence="15 16">175</strain>
    </source>
</reference>
<feature type="transmembrane region" description="Helical" evidence="12">
    <location>
        <begin position="402"/>
        <end position="424"/>
    </location>
</feature>
<evidence type="ECO:0000256" key="7">
    <source>
        <dbReference type="ARBA" id="ARBA00022847"/>
    </source>
</evidence>
<feature type="transmembrane region" description="Helical" evidence="12">
    <location>
        <begin position="17"/>
        <end position="35"/>
    </location>
</feature>
<dbReference type="RefSeq" id="WP_085213277.1">
    <property type="nucleotide sequence ID" value="NZ_FXAM01000001.1"/>
</dbReference>
<comment type="catalytic activity">
    <reaction evidence="12">
        <text>K(+)(in) + H(+)(in) = K(+)(out) + H(+)(out)</text>
        <dbReference type="Rhea" id="RHEA:28490"/>
        <dbReference type="ChEBI" id="CHEBI:15378"/>
        <dbReference type="ChEBI" id="CHEBI:29103"/>
    </reaction>
</comment>
<keyword evidence="10 12" id="KW-0406">Ion transport</keyword>
<feature type="transmembrane region" description="Helical" evidence="12">
    <location>
        <begin position="292"/>
        <end position="318"/>
    </location>
</feature>
<keyword evidence="8 12" id="KW-0630">Potassium</keyword>
<evidence type="ECO:0000313" key="15">
    <source>
        <dbReference type="EMBL" id="SMF95226.1"/>
    </source>
</evidence>
<evidence type="ECO:0000256" key="1">
    <source>
        <dbReference type="ARBA" id="ARBA00004141"/>
    </source>
</evidence>
<feature type="transmembrane region" description="Helical" evidence="12">
    <location>
        <begin position="253"/>
        <end position="272"/>
    </location>
</feature>
<sequence length="628" mass="68206">MPSTLYASIQPKDQKNLVIAALGVVFGDIGTSPLYTMRECFGGAHAVEPTPDNILGVLSLIFWAILIVISLKYVVFIMRADNKGEGGIMALMSLITQKARIAPSWRAALMMLGLAGASLFYGDGIITPAISVLSAVEGLGVLKPELHAYVIPIALTVLIALFGVQRSGTAVVGALFGPIMVLWFLALAGFGIHSLAGAPGVLAALNPWHAAHFFAAHGWHGILVLGSVVLAVTGGEALYADMGHFGAAPIRKAWFYMVLPALLLNYFGQGALLIQDATAVQNPFYLLVPNEWLALMIGLATLATIIASQAVISGAFSLTSQAMHLSFLPRLNVQYTSEEEMGQIYIPWINWALMIGIVALVLGFRSSSNLAAAYGIAVTGTMAIDTLLAFVVVYSLWKWNPYLSGVVAFLFLLVDLAFFGANSLKIPEGGWFPLAIGLTVFTVLTTWKRGRDLLMERLKEEAMPINVFLARVAEQPPVRVPGTAVFMTGSQFGVPFALLNNLKHNKVLHQTVVVMTVLTEPLPWVAAERRREVTKLADGMFRIVLRYGFMETPNIPRVLKSSSREFDIDPADTTFFLSRETLLPSPNPRMALWRMKLFIGLARNTSSAASYFRIPSDRVIELGTQVVL</sequence>
<dbReference type="GO" id="GO:0015079">
    <property type="term" value="F:potassium ion transmembrane transporter activity"/>
    <property type="evidence" value="ECO:0007669"/>
    <property type="project" value="UniProtKB-UniRule"/>
</dbReference>
<dbReference type="AlphaFoldDB" id="A0A1Y6CY49"/>
<keyword evidence="16" id="KW-1185">Reference proteome</keyword>
<dbReference type="GO" id="GO:0015293">
    <property type="term" value="F:symporter activity"/>
    <property type="evidence" value="ECO:0007669"/>
    <property type="project" value="UniProtKB-UniRule"/>
</dbReference>
<protein>
    <recommendedName>
        <fullName evidence="12">Probable potassium transport system protein Kup</fullName>
    </recommendedName>
</protein>
<evidence type="ECO:0000259" key="14">
    <source>
        <dbReference type="Pfam" id="PF22776"/>
    </source>
</evidence>
<keyword evidence="6 12" id="KW-0812">Transmembrane</keyword>
<feature type="domain" description="K+ potassium transporter integral membrane" evidence="13">
    <location>
        <begin position="18"/>
        <end position="470"/>
    </location>
</feature>
<evidence type="ECO:0000256" key="2">
    <source>
        <dbReference type="ARBA" id="ARBA00007019"/>
    </source>
</evidence>
<feature type="transmembrane region" description="Helical" evidence="12">
    <location>
        <begin position="146"/>
        <end position="164"/>
    </location>
</feature>
<evidence type="ECO:0000256" key="11">
    <source>
        <dbReference type="ARBA" id="ARBA00023136"/>
    </source>
</evidence>
<keyword evidence="3 12" id="KW-0813">Transport</keyword>
<dbReference type="HAMAP" id="MF_01522">
    <property type="entry name" value="Kup"/>
    <property type="match status" value="1"/>
</dbReference>
<evidence type="ECO:0000256" key="8">
    <source>
        <dbReference type="ARBA" id="ARBA00022958"/>
    </source>
</evidence>
<keyword evidence="9 12" id="KW-1133">Transmembrane helix</keyword>
<evidence type="ECO:0000256" key="5">
    <source>
        <dbReference type="ARBA" id="ARBA00022538"/>
    </source>
</evidence>
<dbReference type="GO" id="GO:0005886">
    <property type="term" value="C:plasma membrane"/>
    <property type="evidence" value="ECO:0007669"/>
    <property type="project" value="UniProtKB-SubCell"/>
</dbReference>
<dbReference type="PANTHER" id="PTHR30540">
    <property type="entry name" value="OSMOTIC STRESS POTASSIUM TRANSPORTER"/>
    <property type="match status" value="1"/>
</dbReference>
<keyword evidence="5 12" id="KW-0633">Potassium transport</keyword>
<gene>
    <name evidence="12" type="primary">kup</name>
    <name evidence="15" type="ORF">SAMN02949497_2579</name>
</gene>
<feature type="transmembrane region" description="Helical" evidence="12">
    <location>
        <begin position="55"/>
        <end position="75"/>
    </location>
</feature>
<proteinExistence type="inferred from homology"/>
<feature type="transmembrane region" description="Helical" evidence="12">
    <location>
        <begin position="370"/>
        <end position="395"/>
    </location>
</feature>
<dbReference type="InterPro" id="IPR003855">
    <property type="entry name" value="K+_transporter"/>
</dbReference>
<dbReference type="PANTHER" id="PTHR30540:SF79">
    <property type="entry name" value="LOW AFFINITY POTASSIUM TRANSPORT SYSTEM PROTEIN KUP"/>
    <property type="match status" value="1"/>
</dbReference>
<keyword evidence="7 12" id="KW-0769">Symport</keyword>
<organism evidence="15 16">
    <name type="scientific">Methylomagnum ishizawai</name>
    <dbReference type="NCBI Taxonomy" id="1760988"/>
    <lineage>
        <taxon>Bacteria</taxon>
        <taxon>Pseudomonadati</taxon>
        <taxon>Pseudomonadota</taxon>
        <taxon>Gammaproteobacteria</taxon>
        <taxon>Methylococcales</taxon>
        <taxon>Methylococcaceae</taxon>
        <taxon>Methylomagnum</taxon>
    </lineage>
</organism>
<dbReference type="OrthoDB" id="9805577at2"/>
<evidence type="ECO:0000256" key="9">
    <source>
        <dbReference type="ARBA" id="ARBA00022989"/>
    </source>
</evidence>
<dbReference type="InterPro" id="IPR053951">
    <property type="entry name" value="K_trans_N"/>
</dbReference>
<dbReference type="STRING" id="1760988.SAMN02949497_2579"/>
<evidence type="ECO:0000313" key="16">
    <source>
        <dbReference type="Proteomes" id="UP000192923"/>
    </source>
</evidence>
<evidence type="ECO:0000256" key="12">
    <source>
        <dbReference type="HAMAP-Rule" id="MF_01522"/>
    </source>
</evidence>
<accession>A0A1Y6CY49</accession>
<dbReference type="EMBL" id="FXAM01000001">
    <property type="protein sequence ID" value="SMF95226.1"/>
    <property type="molecule type" value="Genomic_DNA"/>
</dbReference>
<dbReference type="Pfam" id="PF02705">
    <property type="entry name" value="K_trans"/>
    <property type="match status" value="1"/>
</dbReference>
<evidence type="ECO:0000256" key="10">
    <source>
        <dbReference type="ARBA" id="ARBA00023065"/>
    </source>
</evidence>
<keyword evidence="4 12" id="KW-1003">Cell membrane</keyword>
<comment type="subcellular location">
    <subcellularLocation>
        <location evidence="12">Cell membrane</location>
        <topology evidence="12">Multi-pass membrane protein</topology>
    </subcellularLocation>
    <subcellularLocation>
        <location evidence="1">Membrane</location>
        <topology evidence="1">Multi-pass membrane protein</topology>
    </subcellularLocation>
</comment>
<feature type="transmembrane region" description="Helical" evidence="12">
    <location>
        <begin position="430"/>
        <end position="447"/>
    </location>
</feature>
<feature type="domain" description="K+ potassium transporter C-terminal" evidence="14">
    <location>
        <begin position="481"/>
        <end position="627"/>
    </location>
</feature>
<evidence type="ECO:0000256" key="6">
    <source>
        <dbReference type="ARBA" id="ARBA00022692"/>
    </source>
</evidence>
<feature type="transmembrane region" description="Helical" evidence="12">
    <location>
        <begin position="107"/>
        <end position="126"/>
    </location>
</feature>
<dbReference type="Pfam" id="PF22776">
    <property type="entry name" value="K_trans_C"/>
    <property type="match status" value="1"/>
</dbReference>